<dbReference type="RefSeq" id="WP_369856562.1">
    <property type="nucleotide sequence ID" value="NZ_JBBKTX010000004.1"/>
</dbReference>
<proteinExistence type="predicted"/>
<dbReference type="PANTHER" id="PTHR34501">
    <property type="entry name" value="PROTEIN YDDL-RELATED"/>
    <property type="match status" value="1"/>
</dbReference>
<organism evidence="3 4">
    <name type="scientific">Oceanobacter antarcticus</name>
    <dbReference type="NCBI Taxonomy" id="3133425"/>
    <lineage>
        <taxon>Bacteria</taxon>
        <taxon>Pseudomonadati</taxon>
        <taxon>Pseudomonadota</taxon>
        <taxon>Gammaproteobacteria</taxon>
        <taxon>Oceanospirillales</taxon>
        <taxon>Oceanospirillaceae</taxon>
        <taxon>Oceanobacter</taxon>
    </lineage>
</organism>
<gene>
    <name evidence="3" type="ORF">WG929_04445</name>
</gene>
<evidence type="ECO:0000313" key="4">
    <source>
        <dbReference type="Proteomes" id="UP001620597"/>
    </source>
</evidence>
<accession>A0ABW8NFI8</accession>
<dbReference type="EMBL" id="JBBKTX010000004">
    <property type="protein sequence ID" value="MFK4751656.1"/>
    <property type="molecule type" value="Genomic_DNA"/>
</dbReference>
<keyword evidence="1 2" id="KW-0732">Signal</keyword>
<dbReference type="SUPFAM" id="SSF56935">
    <property type="entry name" value="Porins"/>
    <property type="match status" value="1"/>
</dbReference>
<protein>
    <recommendedName>
        <fullName evidence="5">Porin</fullName>
    </recommendedName>
</protein>
<feature type="chain" id="PRO_5047424746" description="Porin" evidence="2">
    <location>
        <begin position="19"/>
        <end position="361"/>
    </location>
</feature>
<feature type="signal peptide" evidence="2">
    <location>
        <begin position="1"/>
        <end position="18"/>
    </location>
</feature>
<evidence type="ECO:0000256" key="2">
    <source>
        <dbReference type="SAM" id="SignalP"/>
    </source>
</evidence>
<comment type="caution">
    <text evidence="3">The sequence shown here is derived from an EMBL/GenBank/DDBJ whole genome shotgun (WGS) entry which is preliminary data.</text>
</comment>
<dbReference type="InterPro" id="IPR050298">
    <property type="entry name" value="Gram-neg_bact_OMP"/>
</dbReference>
<dbReference type="PANTHER" id="PTHR34501:SF2">
    <property type="entry name" value="OUTER MEMBRANE PORIN F-RELATED"/>
    <property type="match status" value="1"/>
</dbReference>
<evidence type="ECO:0000256" key="1">
    <source>
        <dbReference type="ARBA" id="ARBA00022729"/>
    </source>
</evidence>
<name>A0ABW8NFI8_9GAMM</name>
<dbReference type="Proteomes" id="UP001620597">
    <property type="component" value="Unassembled WGS sequence"/>
</dbReference>
<sequence>MKKHTLALAIASSVLASAAGAGQVAEMNGVKYSVGGYIKAEGVFNRPDADAANGVTNTFDATARQSRLNFKTEREVDGHKISTFIEGDFYGGYFNSATYNWRLRHAYMQIDKVTLGQTWNGAFFATAPMDAAQINFWGPGLGTISGNGGTVRSNLVMHYTSGPIRISLQDPVNTGAGFPDMVAAYTQRFEGGSGFTVAAVGRDVAQGDGSNNDRENSVFGGGASFAGKLGLGDVTLYGSAYTGKGLGVFSGFGVNGAYGGPKNSDAQDGELVQQTGYTAAVAYKFDTKTTATIRMAHIGVDDTADSELNAMNANVIYNYTKGLDLGIEFRKQDVDTLNNTSTLPNLRPKGKQLEVMAIYKF</sequence>
<keyword evidence="4" id="KW-1185">Reference proteome</keyword>
<reference evidence="3 4" key="1">
    <citation type="submission" date="2024-03" db="EMBL/GenBank/DDBJ databases">
        <title>High-quality draft genome sequence of Oceanobacter sp. wDCs-4.</title>
        <authorList>
            <person name="Dong C."/>
        </authorList>
    </citation>
    <scope>NUCLEOTIDE SEQUENCE [LARGE SCALE GENOMIC DNA]</scope>
    <source>
        <strain evidence="4">wDCs-4</strain>
    </source>
</reference>
<evidence type="ECO:0000313" key="3">
    <source>
        <dbReference type="EMBL" id="MFK4751656.1"/>
    </source>
</evidence>
<evidence type="ECO:0008006" key="5">
    <source>
        <dbReference type="Google" id="ProtNLM"/>
    </source>
</evidence>